<keyword evidence="5 6" id="KW-0460">Magnesium</keyword>
<dbReference type="AlphaFoldDB" id="A0A314KNW0"/>
<dbReference type="GO" id="GO:0016791">
    <property type="term" value="F:phosphatase activity"/>
    <property type="evidence" value="ECO:0007669"/>
    <property type="project" value="UniProtKB-ARBA"/>
</dbReference>
<dbReference type="Gene3D" id="3.40.190.80">
    <property type="match status" value="1"/>
</dbReference>
<dbReference type="PANTHER" id="PTHR43200">
    <property type="entry name" value="PHOSPHATASE"/>
    <property type="match status" value="1"/>
</dbReference>
<feature type="binding site" evidence="6">
    <location>
        <position position="104"/>
    </location>
    <ligand>
        <name>Mg(2+)</name>
        <dbReference type="ChEBI" id="CHEBI:18420"/>
        <label>1</label>
        <note>catalytic</note>
    </ligand>
</feature>
<dbReference type="EMBL" id="MJEQ01001378">
    <property type="protein sequence ID" value="OIT30993.1"/>
    <property type="molecule type" value="Genomic_DNA"/>
</dbReference>
<dbReference type="GO" id="GO:0046872">
    <property type="term" value="F:metal ion binding"/>
    <property type="evidence" value="ECO:0007669"/>
    <property type="project" value="UniProtKB-KW"/>
</dbReference>
<dbReference type="SMR" id="A0A314KNW0"/>
<dbReference type="InterPro" id="IPR051090">
    <property type="entry name" value="Inositol_monoP_superfamily"/>
</dbReference>
<name>A0A314KNW0_NICAT</name>
<keyword evidence="4" id="KW-0378">Hydrolase</keyword>
<accession>A0A314KNW0</accession>
<evidence type="ECO:0000313" key="8">
    <source>
        <dbReference type="Proteomes" id="UP000187609"/>
    </source>
</evidence>
<protein>
    <submittedName>
        <fullName evidence="7">Bifunctional phosphatase impl2, chloroplastic</fullName>
    </submittedName>
</protein>
<gene>
    <name evidence="7" type="primary">HISN7_0</name>
    <name evidence="7" type="ORF">A4A49_11672</name>
</gene>
<evidence type="ECO:0000313" key="7">
    <source>
        <dbReference type="EMBL" id="OIT30993.1"/>
    </source>
</evidence>
<dbReference type="GO" id="GO:0000105">
    <property type="term" value="P:L-histidine biosynthetic process"/>
    <property type="evidence" value="ECO:0007669"/>
    <property type="project" value="TreeGrafter"/>
</dbReference>
<proteinExistence type="inferred from homology"/>
<keyword evidence="8" id="KW-1185">Reference proteome</keyword>
<evidence type="ECO:0000256" key="6">
    <source>
        <dbReference type="PIRSR" id="PIRSR600760-2"/>
    </source>
</evidence>
<dbReference type="Gene3D" id="3.30.540.10">
    <property type="entry name" value="Fructose-1,6-Bisphosphatase, subunit A, domain 1"/>
    <property type="match status" value="1"/>
</dbReference>
<comment type="similarity">
    <text evidence="2">Belongs to the inositol monophosphatase superfamily.</text>
</comment>
<sequence length="296" mass="32257">MLIMSNKEETLLLNDTELDRLADIASKTVDAAGEIILKHYLARGNVYNVSNANVLSWTSVAAEAEKAMISLILNNLPSHTVYGKQTGWNNCSGPTIPEFVWVLDPVNGVTDGLLPTFGTSIAVVHNGKSVIGCINNPVAQIKTIGRRGKTTRNGVVVRTRACEHLEQAYTDINDPDYNEDAKYAYNRLAYKVGETFFNGNCIAYSELAAGMLQVIVDSAVEPYGLLRLVPIVEGAGGIITDWQGNQLSWQPSPASSVPRDGFKVVASADLTTHQQIIFYSRFGLSPFSSLVFLIMK</sequence>
<comment type="cofactor">
    <cofactor evidence="1 6">
        <name>Mg(2+)</name>
        <dbReference type="ChEBI" id="CHEBI:18420"/>
    </cofactor>
</comment>
<dbReference type="Gramene" id="OIT30993">
    <property type="protein sequence ID" value="OIT30993"/>
    <property type="gene ID" value="A4A49_11672"/>
</dbReference>
<keyword evidence="3 6" id="KW-0479">Metal-binding</keyword>
<dbReference type="Pfam" id="PF00459">
    <property type="entry name" value="Inositol_P"/>
    <property type="match status" value="1"/>
</dbReference>
<dbReference type="STRING" id="49451.A0A314KNW0"/>
<evidence type="ECO:0000256" key="4">
    <source>
        <dbReference type="ARBA" id="ARBA00022801"/>
    </source>
</evidence>
<dbReference type="InterPro" id="IPR000760">
    <property type="entry name" value="Inositol_monophosphatase-like"/>
</dbReference>
<dbReference type="SUPFAM" id="SSF56655">
    <property type="entry name" value="Carbohydrate phosphatase"/>
    <property type="match status" value="1"/>
</dbReference>
<dbReference type="PANTHER" id="PTHR43200:SF6">
    <property type="entry name" value="3'(2'),5'-BISPHOSPHATE NUCLEOTIDASE"/>
    <property type="match status" value="1"/>
</dbReference>
<dbReference type="Proteomes" id="UP000187609">
    <property type="component" value="Unassembled WGS sequence"/>
</dbReference>
<comment type="caution">
    <text evidence="7">The sequence shown here is derived from an EMBL/GenBank/DDBJ whole genome shotgun (WGS) entry which is preliminary data.</text>
</comment>
<reference evidence="7" key="1">
    <citation type="submission" date="2016-11" db="EMBL/GenBank/DDBJ databases">
        <title>The genome of Nicotiana attenuata.</title>
        <authorList>
            <person name="Xu S."/>
            <person name="Brockmoeller T."/>
            <person name="Gaquerel E."/>
            <person name="Navarro A."/>
            <person name="Kuhl H."/>
            <person name="Gase K."/>
            <person name="Ling Z."/>
            <person name="Zhou W."/>
            <person name="Kreitzer C."/>
            <person name="Stanke M."/>
            <person name="Tang H."/>
            <person name="Lyons E."/>
            <person name="Pandey P."/>
            <person name="Pandey S.P."/>
            <person name="Timmermann B."/>
            <person name="Baldwin I.T."/>
        </authorList>
    </citation>
    <scope>NUCLEOTIDE SEQUENCE [LARGE SCALE GENOMIC DNA]</scope>
    <source>
        <strain evidence="7">UT</strain>
    </source>
</reference>
<evidence type="ECO:0000256" key="2">
    <source>
        <dbReference type="ARBA" id="ARBA00009759"/>
    </source>
</evidence>
<organism evidence="7 8">
    <name type="scientific">Nicotiana attenuata</name>
    <name type="common">Coyote tobacco</name>
    <dbReference type="NCBI Taxonomy" id="49451"/>
    <lineage>
        <taxon>Eukaryota</taxon>
        <taxon>Viridiplantae</taxon>
        <taxon>Streptophyta</taxon>
        <taxon>Embryophyta</taxon>
        <taxon>Tracheophyta</taxon>
        <taxon>Spermatophyta</taxon>
        <taxon>Magnoliopsida</taxon>
        <taxon>eudicotyledons</taxon>
        <taxon>Gunneridae</taxon>
        <taxon>Pentapetalae</taxon>
        <taxon>asterids</taxon>
        <taxon>lamiids</taxon>
        <taxon>Solanales</taxon>
        <taxon>Solanaceae</taxon>
        <taxon>Nicotianoideae</taxon>
        <taxon>Nicotianeae</taxon>
        <taxon>Nicotiana</taxon>
    </lineage>
</organism>
<evidence type="ECO:0000256" key="3">
    <source>
        <dbReference type="ARBA" id="ARBA00022723"/>
    </source>
</evidence>
<evidence type="ECO:0000256" key="1">
    <source>
        <dbReference type="ARBA" id="ARBA00001946"/>
    </source>
</evidence>
<evidence type="ECO:0000256" key="5">
    <source>
        <dbReference type="ARBA" id="ARBA00022842"/>
    </source>
</evidence>